<feature type="domain" description="FAD dependent oxidoreductase" evidence="3">
    <location>
        <begin position="10"/>
        <end position="401"/>
    </location>
</feature>
<evidence type="ECO:0000259" key="3">
    <source>
        <dbReference type="Pfam" id="PF01266"/>
    </source>
</evidence>
<accession>A0A5K7YH99</accession>
<dbReference type="GO" id="GO:0005737">
    <property type="term" value="C:cytoplasm"/>
    <property type="evidence" value="ECO:0007669"/>
    <property type="project" value="TreeGrafter"/>
</dbReference>
<dbReference type="GO" id="GO:0016491">
    <property type="term" value="F:oxidoreductase activity"/>
    <property type="evidence" value="ECO:0007669"/>
    <property type="project" value="UniProtKB-KW"/>
</dbReference>
<name>A0A5K7YH99_9BACT</name>
<evidence type="ECO:0000313" key="5">
    <source>
        <dbReference type="Proteomes" id="UP000427906"/>
    </source>
</evidence>
<dbReference type="PANTHER" id="PTHR13847">
    <property type="entry name" value="SARCOSINE DEHYDROGENASE-RELATED"/>
    <property type="match status" value="1"/>
</dbReference>
<gene>
    <name evidence="4" type="primary">dadA</name>
    <name evidence="4" type="ORF">DSCA_17050</name>
</gene>
<dbReference type="Pfam" id="PF01266">
    <property type="entry name" value="DAO"/>
    <property type="match status" value="1"/>
</dbReference>
<sequence length="420" mass="46660">MTLEAPEHTDILVVGGGVIGLACAYYLARSGRSVRIIEQETMGAGASHGNCGLLFISDLPPLCSPGAVTQELIRTLRGTSPLYIRPRPDPSLALWLLRFAAKCTRAHRDHAIRARDDILRISGELFTDLLTDEALACEFEQRGVLMAFTDPSTRDGYEKTNRLLEPFGLAATYCDRRTIRQIEPALNDRVCGGWHHRADSHLRPERLMSAWTRAARKHGVRINEGCRLKRFDTRSGAVIGARTTRGRFTADRFILAAGAWTVAIGRHLGVRIPVQPGKGYSITMDRPAVCPRIPCYMVERNVVVTPWRSGYRLGGTMEFSGFDSRLDERRLSNLETSAALYLRTPVGRRVTERWTGLRPMSVDDLPIIDRMPNSDNLFVATGHGMLGLTTATATGRLITDMVLGRQPSFDPTPFSINRFA</sequence>
<keyword evidence="1" id="KW-0560">Oxidoreductase</keyword>
<protein>
    <submittedName>
        <fullName evidence="4">D-amino-acid dehydrogenase</fullName>
    </submittedName>
</protein>
<evidence type="ECO:0000313" key="4">
    <source>
        <dbReference type="EMBL" id="BBO67775.1"/>
    </source>
</evidence>
<keyword evidence="2" id="KW-0812">Transmembrane</keyword>
<dbReference type="SUPFAM" id="SSF51905">
    <property type="entry name" value="FAD/NAD(P)-binding domain"/>
    <property type="match status" value="1"/>
</dbReference>
<dbReference type="EMBL" id="AP021874">
    <property type="protein sequence ID" value="BBO67775.1"/>
    <property type="molecule type" value="Genomic_DNA"/>
</dbReference>
<proteinExistence type="predicted"/>
<dbReference type="InterPro" id="IPR006076">
    <property type="entry name" value="FAD-dep_OxRdtase"/>
</dbReference>
<dbReference type="KEGG" id="dalk:DSCA_17050"/>
<dbReference type="Proteomes" id="UP000427906">
    <property type="component" value="Chromosome"/>
</dbReference>
<dbReference type="Gene3D" id="3.30.9.10">
    <property type="entry name" value="D-Amino Acid Oxidase, subunit A, domain 2"/>
    <property type="match status" value="1"/>
</dbReference>
<dbReference type="PANTHER" id="PTHR13847:SF289">
    <property type="entry name" value="GLYCINE OXIDASE"/>
    <property type="match status" value="1"/>
</dbReference>
<evidence type="ECO:0000256" key="2">
    <source>
        <dbReference type="SAM" id="Phobius"/>
    </source>
</evidence>
<keyword evidence="5" id="KW-1185">Reference proteome</keyword>
<reference evidence="4 5" key="1">
    <citation type="submission" date="2019-11" db="EMBL/GenBank/DDBJ databases">
        <title>Comparative genomics of hydrocarbon-degrading Desulfosarcina strains.</title>
        <authorList>
            <person name="Watanabe M."/>
            <person name="Kojima H."/>
            <person name="Fukui M."/>
        </authorList>
    </citation>
    <scope>NUCLEOTIDE SEQUENCE [LARGE SCALE GENOMIC DNA]</scope>
    <source>
        <strain evidence="4 5">PL12</strain>
    </source>
</reference>
<dbReference type="SUPFAM" id="SSF54373">
    <property type="entry name" value="FAD-linked reductases, C-terminal domain"/>
    <property type="match status" value="1"/>
</dbReference>
<evidence type="ECO:0000256" key="1">
    <source>
        <dbReference type="ARBA" id="ARBA00023002"/>
    </source>
</evidence>
<dbReference type="Gene3D" id="3.50.50.60">
    <property type="entry name" value="FAD/NAD(P)-binding domain"/>
    <property type="match status" value="2"/>
</dbReference>
<keyword evidence="2" id="KW-0472">Membrane</keyword>
<feature type="transmembrane region" description="Helical" evidence="2">
    <location>
        <begin position="12"/>
        <end position="28"/>
    </location>
</feature>
<organism evidence="4 5">
    <name type="scientific">Desulfosarcina alkanivorans</name>
    <dbReference type="NCBI Taxonomy" id="571177"/>
    <lineage>
        <taxon>Bacteria</taxon>
        <taxon>Pseudomonadati</taxon>
        <taxon>Thermodesulfobacteriota</taxon>
        <taxon>Desulfobacteria</taxon>
        <taxon>Desulfobacterales</taxon>
        <taxon>Desulfosarcinaceae</taxon>
        <taxon>Desulfosarcina</taxon>
    </lineage>
</organism>
<keyword evidence="2" id="KW-1133">Transmembrane helix</keyword>
<dbReference type="InterPro" id="IPR036188">
    <property type="entry name" value="FAD/NAD-bd_sf"/>
</dbReference>
<dbReference type="AlphaFoldDB" id="A0A5K7YH99"/>
<dbReference type="RefSeq" id="WP_167527669.1">
    <property type="nucleotide sequence ID" value="NZ_AP021874.1"/>
</dbReference>